<dbReference type="GO" id="GO:0005737">
    <property type="term" value="C:cytoplasm"/>
    <property type="evidence" value="ECO:0007669"/>
    <property type="project" value="UniProtKB-SubCell"/>
</dbReference>
<dbReference type="Gene3D" id="1.10.238.10">
    <property type="entry name" value="EF-hand"/>
    <property type="match status" value="1"/>
</dbReference>
<dbReference type="SMART" id="SM00326">
    <property type="entry name" value="SH3"/>
    <property type="match status" value="6"/>
</dbReference>
<dbReference type="SMART" id="SM00239">
    <property type="entry name" value="C2"/>
    <property type="match status" value="1"/>
</dbReference>
<dbReference type="InterPro" id="IPR000008">
    <property type="entry name" value="C2_dom"/>
</dbReference>
<keyword evidence="7" id="KW-0175">Coiled coil</keyword>
<evidence type="ECO:0000259" key="10">
    <source>
        <dbReference type="PROSITE" id="PS50004"/>
    </source>
</evidence>
<evidence type="ECO:0000256" key="4">
    <source>
        <dbReference type="ARBA" id="ARBA00022583"/>
    </source>
</evidence>
<dbReference type="GO" id="GO:0005509">
    <property type="term" value="F:calcium ion binding"/>
    <property type="evidence" value="ECO:0007669"/>
    <property type="project" value="InterPro"/>
</dbReference>
<dbReference type="Pfam" id="PF00621">
    <property type="entry name" value="RhoGEF"/>
    <property type="match status" value="1"/>
</dbReference>
<dbReference type="PANTHER" id="PTHR46006:SF6">
    <property type="entry name" value="INTERSECTIN-2 ISOFORM X1"/>
    <property type="match status" value="1"/>
</dbReference>
<dbReference type="SUPFAM" id="SSF49562">
    <property type="entry name" value="C2 domain (Calcium/lipid-binding domain, CaLB)"/>
    <property type="match status" value="1"/>
</dbReference>
<dbReference type="CDD" id="cd11839">
    <property type="entry name" value="SH3_Intersectin_4"/>
    <property type="match status" value="1"/>
</dbReference>
<dbReference type="SUPFAM" id="SSF48065">
    <property type="entry name" value="DBL homology domain (DH-domain)"/>
    <property type="match status" value="1"/>
</dbReference>
<dbReference type="SUPFAM" id="SSF50044">
    <property type="entry name" value="SH3-domain"/>
    <property type="match status" value="6"/>
</dbReference>
<evidence type="ECO:0000256" key="2">
    <source>
        <dbReference type="ARBA" id="ARBA00022443"/>
    </source>
</evidence>
<keyword evidence="5" id="KW-0106">Calcium</keyword>
<dbReference type="STRING" id="121845.A0A3Q0ITD4"/>
<dbReference type="PROSITE" id="PS50222">
    <property type="entry name" value="EF_HAND_2"/>
    <property type="match status" value="1"/>
</dbReference>
<dbReference type="CDD" id="cd11836">
    <property type="entry name" value="SH3_Intersectin_1"/>
    <property type="match status" value="1"/>
</dbReference>
<proteinExistence type="predicted"/>
<dbReference type="GO" id="GO:0035025">
    <property type="term" value="P:positive regulation of Rho protein signal transduction"/>
    <property type="evidence" value="ECO:0007669"/>
    <property type="project" value="TreeGrafter"/>
</dbReference>
<evidence type="ECO:0000313" key="15">
    <source>
        <dbReference type="RefSeq" id="XP_026677620.1"/>
    </source>
</evidence>
<dbReference type="CDD" id="cd11838">
    <property type="entry name" value="SH3_Intersectin_3"/>
    <property type="match status" value="1"/>
</dbReference>
<dbReference type="CDD" id="cd00160">
    <property type="entry name" value="RhoGEF"/>
    <property type="match status" value="1"/>
</dbReference>
<evidence type="ECO:0000259" key="11">
    <source>
        <dbReference type="PROSITE" id="PS50010"/>
    </source>
</evidence>
<dbReference type="PROSITE" id="PS50004">
    <property type="entry name" value="C2"/>
    <property type="match status" value="1"/>
</dbReference>
<keyword evidence="2 6" id="KW-0728">SH3 domain</keyword>
<dbReference type="InterPro" id="IPR011992">
    <property type="entry name" value="EF-hand-dom_pair"/>
</dbReference>
<dbReference type="SMART" id="SM00027">
    <property type="entry name" value="EH"/>
    <property type="match status" value="1"/>
</dbReference>
<feature type="region of interest" description="Disordered" evidence="8">
    <location>
        <begin position="1"/>
        <end position="33"/>
    </location>
</feature>
<dbReference type="InterPro" id="IPR051480">
    <property type="entry name" value="Endocytic_GEF_Adapter"/>
</dbReference>
<dbReference type="PROSITE" id="PS50010">
    <property type="entry name" value="DH_2"/>
    <property type="match status" value="1"/>
</dbReference>
<dbReference type="SUPFAM" id="SSF47473">
    <property type="entry name" value="EF-hand"/>
    <property type="match status" value="1"/>
</dbReference>
<feature type="compositionally biased region" description="Low complexity" evidence="8">
    <location>
        <begin position="816"/>
        <end position="829"/>
    </location>
</feature>
<feature type="domain" description="SH3" evidence="9">
    <location>
        <begin position="753"/>
        <end position="811"/>
    </location>
</feature>
<evidence type="ECO:0000259" key="12">
    <source>
        <dbReference type="PROSITE" id="PS50031"/>
    </source>
</evidence>
<dbReference type="Gene3D" id="2.60.40.150">
    <property type="entry name" value="C2 domain"/>
    <property type="match status" value="1"/>
</dbReference>
<dbReference type="GeneID" id="103506839"/>
<dbReference type="Gene3D" id="2.30.30.40">
    <property type="entry name" value="SH3 Domains"/>
    <property type="match status" value="6"/>
</dbReference>
<dbReference type="PROSITE" id="PS00018">
    <property type="entry name" value="EF_HAND_1"/>
    <property type="match status" value="1"/>
</dbReference>
<dbReference type="FunFam" id="2.30.30.40:FF:000072">
    <property type="entry name" value="Unconventional Myosin IB"/>
    <property type="match status" value="1"/>
</dbReference>
<feature type="region of interest" description="Disordered" evidence="8">
    <location>
        <begin position="816"/>
        <end position="855"/>
    </location>
</feature>
<keyword evidence="14" id="KW-1185">Reference proteome</keyword>
<evidence type="ECO:0000256" key="7">
    <source>
        <dbReference type="SAM" id="Coils"/>
    </source>
</evidence>
<evidence type="ECO:0000259" key="9">
    <source>
        <dbReference type="PROSITE" id="PS50002"/>
    </source>
</evidence>
<dbReference type="Pfam" id="PF12763">
    <property type="entry name" value="EH"/>
    <property type="match status" value="1"/>
</dbReference>
<dbReference type="InterPro" id="IPR000261">
    <property type="entry name" value="EH_dom"/>
</dbReference>
<dbReference type="Gene3D" id="1.20.1370.10">
    <property type="entry name" value="Hemocyanin, N-terminal domain"/>
    <property type="match status" value="1"/>
</dbReference>
<dbReference type="RefSeq" id="XP_026677620.1">
    <property type="nucleotide sequence ID" value="XM_026821819.1"/>
</dbReference>
<dbReference type="InterPro" id="IPR035899">
    <property type="entry name" value="DBL_dom_sf"/>
</dbReference>
<protein>
    <submittedName>
        <fullName evidence="15">Intersectin-1</fullName>
    </submittedName>
</protein>
<evidence type="ECO:0000256" key="3">
    <source>
        <dbReference type="ARBA" id="ARBA00022490"/>
    </source>
</evidence>
<evidence type="ECO:0000313" key="14">
    <source>
        <dbReference type="Proteomes" id="UP000079169"/>
    </source>
</evidence>
<evidence type="ECO:0000256" key="8">
    <source>
        <dbReference type="SAM" id="MobiDB-lite"/>
    </source>
</evidence>
<feature type="compositionally biased region" description="Basic and acidic residues" evidence="8">
    <location>
        <begin position="49"/>
        <end position="72"/>
    </location>
</feature>
<dbReference type="KEGG" id="dci:103506839"/>
<accession>A0A3Q0ITD4</accession>
<feature type="domain" description="EF-hand" evidence="13">
    <location>
        <begin position="315"/>
        <end position="350"/>
    </location>
</feature>
<comment type="subcellular location">
    <subcellularLocation>
        <location evidence="1">Cytoplasm</location>
    </subcellularLocation>
</comment>
<keyword evidence="4" id="KW-0254">Endocytosis</keyword>
<dbReference type="InterPro" id="IPR002048">
    <property type="entry name" value="EF_hand_dom"/>
</dbReference>
<dbReference type="PANTHER" id="PTHR46006">
    <property type="entry name" value="RHO GUANINE NUCLEOTIDE EXCHANGE FACTOR AT 64C, ISOFORM A"/>
    <property type="match status" value="1"/>
</dbReference>
<dbReference type="Pfam" id="PF00018">
    <property type="entry name" value="SH3_1"/>
    <property type="match status" value="3"/>
</dbReference>
<dbReference type="CDD" id="cd11837">
    <property type="entry name" value="SH3_Intersectin_2"/>
    <property type="match status" value="1"/>
</dbReference>
<dbReference type="Gene3D" id="1.20.900.10">
    <property type="entry name" value="Dbl homology (DH) domain"/>
    <property type="match status" value="1"/>
</dbReference>
<dbReference type="PRINTS" id="PR00452">
    <property type="entry name" value="SH3DOMAIN"/>
</dbReference>
<feature type="domain" description="SH3" evidence="9">
    <location>
        <begin position="556"/>
        <end position="617"/>
    </location>
</feature>
<dbReference type="PaxDb" id="121845-A0A3Q0ITD4"/>
<dbReference type="Pfam" id="PF00168">
    <property type="entry name" value="C2"/>
    <property type="match status" value="1"/>
</dbReference>
<feature type="domain" description="C2" evidence="10">
    <location>
        <begin position="2061"/>
        <end position="2178"/>
    </location>
</feature>
<feature type="coiled-coil region" evidence="7">
    <location>
        <begin position="455"/>
        <end position="489"/>
    </location>
</feature>
<dbReference type="Proteomes" id="UP000079169">
    <property type="component" value="Unplaced"/>
</dbReference>
<dbReference type="PROSITE" id="PS50002">
    <property type="entry name" value="SH3"/>
    <property type="match status" value="6"/>
</dbReference>
<feature type="domain" description="DH" evidence="11">
    <location>
        <begin position="1453"/>
        <end position="1638"/>
    </location>
</feature>
<evidence type="ECO:0000256" key="5">
    <source>
        <dbReference type="ARBA" id="ARBA00022837"/>
    </source>
</evidence>
<keyword evidence="3" id="KW-0963">Cytoplasm</keyword>
<name>A0A3Q0ITD4_DIACI</name>
<feature type="compositionally biased region" description="Low complexity" evidence="8">
    <location>
        <begin position="837"/>
        <end position="851"/>
    </location>
</feature>
<dbReference type="InterPro" id="IPR000219">
    <property type="entry name" value="DH_dom"/>
</dbReference>
<dbReference type="GO" id="GO:0006897">
    <property type="term" value="P:endocytosis"/>
    <property type="evidence" value="ECO:0007669"/>
    <property type="project" value="UniProtKB-KW"/>
</dbReference>
<sequence length="2203" mass="242299">MGILEGVPGTEAVPDPMAGIGQTSFEDKRKENYEKGQAELERRRKALLEIQKKEREERERKEREEFEKREKQSCPTSPLLTGPSVPQLPTMRPAAVPTTLAGIRPQVPPAQPLIPLQPMAPAIPPLPAQLTGTYRARSITPMSSLLGNSVGRSSIPIQPSSIASSLPLIGGPTPSYQSNLINLGGGSGPSPLSTSIVSPPNTVAPPSSTTPLIPGITSPPGTLQGGITSPVSIIPGATSPPNVPAAITKLTPPGPLTPDKPPAPVESPLGGPPLEWAVPHASKLKYTQLFNTTDRTRSGFLSGPQARNIMVATGLSQGILAQIWNLADMDSDGQLSCDEFVLAMHLCDLAKGGEKIPVPLPIDMIPPAFRRQRQNSVTLAANVAVAGVPGTEAVPDPMAGIGQTSFEDKRKENYEKALKAHLLITLNHEKAKLEARTKANPGAHADEQEQTNLLISKKQLALKTLREKIQDLESQLSTKEKDLEVNNSNLDDLKKTLANMMSDSEKLYNVYAEKRNIILDMKGSARAVANSWGDNAWDNAPAADTWTASTDPTGVSEYRRYRAIYEFVSRNGDELSFQPGDIIMVPVKQNAEPGWLAGELRGQTGWFPESYVEPCDETGEVVPGTELPGDKHHLELIAEVPENISDSGGSGIAVEEGPGIPADIPSPIMGLGTVVTHRALALYPFSAKKGSQLSFNKGDTINVSETQEFWWYGEIGGAEGWFPKTYVKLTVDIPATAVAATPAPSAVPAAEVVEGEYYIAAYPYDSTEPGDLTFNQDEVIYVTKKENDWWTGTIGDRTGLFPSNYVVPYEAQTPAAAVDPTPATPVVKDTPTKSEGVTRTSSVSGGSRSGTPDFSSFTAAQLEESRQAYESEMEKAGTPKGKKPEIATVLAPYTATSSEQLSLSRGQLIMIRKKTTTGWWEGELQAKGKKRQVGWFPASYVKVMGGDPSLLSPILLPTPFYLPTFNPFLVDREKIRDPNLVDQETSDPFLGDREISGDPNLVNQEISSPNLFDQGTSDLFLVDRETNVPNLVNQEISAPNLVDQEISASNLFDRETSCDPNLFDQETSVSNLLDQETSASNLVDQETSDPFLGDREISGDPNLVNQEISSPNLFDQGTSDLFLVDRETNVPNLVNQEISAPNLVDQEISASNLFDRETSCEPNLFDQETSVSNLLDQETSASNLVDQETSDPFLDPSLLSPILLPTPFYLPTFNPFLVDREKIRDPNLVDQETSDPFLGDREISGDPNLVNQEISSPNLFDQGTSDLFLVDRETNVPNLVNQEISAPNLVDQEISASNLFDRETSCDPNLFDQETSVSNLLDQETSASNLVDQETSDPFLGDREISGDPNLVNQEISSPNLFDQGTSDLFLVDRETNVPNLVNQEISAPNLVDQEISASNLFDRETSCEPNLFDQETSVSNLLDQETSAHCLLTGPDDGSLEGDVPHSTEDKKRQQCISELIDTEQAYIEDMSIVHEVFEKPLKESKILTREEHGQIFVNWKEIIVCNLEYFRALRVRRDMSSKGDIRMIGDILCEHLPRMTAYVRFCSCQLSAAALLQKLTDQSPEFKTISKKCQMDPRTKGMPLSSFLIKPMQRITKYPLLISKILEHTPAGHADRPYLEEALAKAEEFCTQVNEGVREKQNSDRLEWLQTHILQDNQDIPLPESIVFNSLTNSIGPRKFLHHGEPLIVGKGDDFKVGFSVPADYLPDRYKNLSDDLNNRFGSDSQNNIPVRPLSNIPDLNLSMSMDRRGSFSVFIPQHRECATQLINALMRIKSNRLIAEVPENISDSGGSGIAVEEGPGIPADIPSPIMGLGTVVTHRALALYPFSAKKGSQLSFNKGDTINVSETQAGTPKGKKPEIATVLAPYTATSSEQLSLLTEVYWKRVLHEYKLNIMQKSDSRGFSPSHTGWWEGELQAKGKKRQVGWFPASYVKVMGGGGAGSKSASPKPTDQPQSQERVIALYDYQALNEDELSFVKDDIITIIAKDETDWWKGQLRGQVGLFPSNYTGPVYPSLLSPILLPTPFYLPTFNPFLVDREKIRDLWIKKLSQAQKEVLAGEKSRIQKQLYRQSNFGAVGRLLVVVAEGYKLKAPTHKRQVFCQVTMGSQEHTTSIISINTLEPKWNSSMQFLIKDVQEDVLCITVFDKGHYSPDEFLGRTEMRIVDIYNSKGQQHGPINKMLKLYQVNTGEVLLKLDLHLFNK</sequence>
<feature type="domain" description="SH3" evidence="9">
    <location>
        <begin position="1956"/>
        <end position="2015"/>
    </location>
</feature>
<dbReference type="InterPro" id="IPR036028">
    <property type="entry name" value="SH3-like_dom_sf"/>
</dbReference>
<feature type="domain" description="SH3" evidence="9">
    <location>
        <begin position="1818"/>
        <end position="1939"/>
    </location>
</feature>
<dbReference type="PROSITE" id="PS50031">
    <property type="entry name" value="EH"/>
    <property type="match status" value="1"/>
</dbReference>
<dbReference type="InterPro" id="IPR001452">
    <property type="entry name" value="SH3_domain"/>
</dbReference>
<dbReference type="CDD" id="cd00052">
    <property type="entry name" value="EH"/>
    <property type="match status" value="1"/>
</dbReference>
<dbReference type="SMART" id="SM00325">
    <property type="entry name" value="RhoGEF"/>
    <property type="match status" value="1"/>
</dbReference>
<feature type="domain" description="EH" evidence="12">
    <location>
        <begin position="282"/>
        <end position="371"/>
    </location>
</feature>
<organism evidence="14 15">
    <name type="scientific">Diaphorina citri</name>
    <name type="common">Asian citrus psyllid</name>
    <dbReference type="NCBI Taxonomy" id="121845"/>
    <lineage>
        <taxon>Eukaryota</taxon>
        <taxon>Metazoa</taxon>
        <taxon>Ecdysozoa</taxon>
        <taxon>Arthropoda</taxon>
        <taxon>Hexapoda</taxon>
        <taxon>Insecta</taxon>
        <taxon>Pterygota</taxon>
        <taxon>Neoptera</taxon>
        <taxon>Paraneoptera</taxon>
        <taxon>Hemiptera</taxon>
        <taxon>Sternorrhyncha</taxon>
        <taxon>Psylloidea</taxon>
        <taxon>Psyllidae</taxon>
        <taxon>Diaphorininae</taxon>
        <taxon>Diaphorina</taxon>
    </lineage>
</organism>
<dbReference type="GO" id="GO:0005085">
    <property type="term" value="F:guanyl-nucleotide exchange factor activity"/>
    <property type="evidence" value="ECO:0007669"/>
    <property type="project" value="InterPro"/>
</dbReference>
<feature type="domain" description="SH3" evidence="9">
    <location>
        <begin position="674"/>
        <end position="732"/>
    </location>
</feature>
<evidence type="ECO:0000256" key="1">
    <source>
        <dbReference type="ARBA" id="ARBA00004496"/>
    </source>
</evidence>
<evidence type="ECO:0000259" key="13">
    <source>
        <dbReference type="PROSITE" id="PS50222"/>
    </source>
</evidence>
<gene>
    <name evidence="15" type="primary">LOC103506839</name>
</gene>
<dbReference type="InterPro" id="IPR035892">
    <property type="entry name" value="C2_domain_sf"/>
</dbReference>
<feature type="region of interest" description="Disordered" evidence="8">
    <location>
        <begin position="49"/>
        <end position="90"/>
    </location>
</feature>
<dbReference type="Pfam" id="PF14604">
    <property type="entry name" value="SH3_9"/>
    <property type="match status" value="2"/>
</dbReference>
<feature type="domain" description="SH3" evidence="9">
    <location>
        <begin position="882"/>
        <end position="946"/>
    </location>
</feature>
<dbReference type="InterPro" id="IPR036697">
    <property type="entry name" value="Hemocyanin_N_sf"/>
</dbReference>
<dbReference type="SUPFAM" id="SSF48050">
    <property type="entry name" value="Hemocyanin, N-terminal domain"/>
    <property type="match status" value="1"/>
</dbReference>
<reference evidence="15" key="1">
    <citation type="submission" date="2025-08" db="UniProtKB">
        <authorList>
            <consortium name="RefSeq"/>
        </authorList>
    </citation>
    <scope>IDENTIFICATION</scope>
</reference>
<evidence type="ECO:0000256" key="6">
    <source>
        <dbReference type="PROSITE-ProRule" id="PRU00192"/>
    </source>
</evidence>
<dbReference type="InterPro" id="IPR018247">
    <property type="entry name" value="EF_Hand_1_Ca_BS"/>
</dbReference>